<protein>
    <submittedName>
        <fullName evidence="1">Uncharacterized protein</fullName>
    </submittedName>
</protein>
<keyword evidence="2" id="KW-1185">Reference proteome</keyword>
<dbReference type="HOGENOM" id="CLU_3283429_0_0_11"/>
<dbReference type="EMBL" id="ACFG01000030">
    <property type="protein sequence ID" value="EEH63902.1"/>
    <property type="molecule type" value="Genomic_DNA"/>
</dbReference>
<comment type="caution">
    <text evidence="1">The sequence shown here is derived from an EMBL/GenBank/DDBJ whole genome shotgun (WGS) entry which is preliminary data.</text>
</comment>
<evidence type="ECO:0000313" key="2">
    <source>
        <dbReference type="Proteomes" id="UP000010301"/>
    </source>
</evidence>
<sequence length="40" mass="4591">MDFSAGENMSLYTGSFRDELIHILEGGLLQLRKYFAKILL</sequence>
<gene>
    <name evidence="1" type="ORF">HMPREF0044_0921</name>
</gene>
<dbReference type="Proteomes" id="UP000010301">
    <property type="component" value="Unassembled WGS sequence"/>
</dbReference>
<evidence type="ECO:0000313" key="1">
    <source>
        <dbReference type="EMBL" id="EEH63902.1"/>
    </source>
</evidence>
<accession>C0W043</accession>
<name>C0W043_9ACTO</name>
<dbReference type="AlphaFoldDB" id="C0W043"/>
<organism evidence="1 2">
    <name type="scientific">Gleimia coleocanis DSM 15436</name>
    <dbReference type="NCBI Taxonomy" id="525245"/>
    <lineage>
        <taxon>Bacteria</taxon>
        <taxon>Bacillati</taxon>
        <taxon>Actinomycetota</taxon>
        <taxon>Actinomycetes</taxon>
        <taxon>Actinomycetales</taxon>
        <taxon>Actinomycetaceae</taxon>
        <taxon>Gleimia</taxon>
    </lineage>
</organism>
<dbReference type="STRING" id="525245.HMPREF0044_0921"/>
<reference evidence="1 2" key="1">
    <citation type="submission" date="2009-01" db="EMBL/GenBank/DDBJ databases">
        <authorList>
            <person name="Qin X."/>
            <person name="Bachman B."/>
            <person name="Battles P."/>
            <person name="Bell A."/>
            <person name="Bess C."/>
            <person name="Bickham C."/>
            <person name="Chaboub L."/>
            <person name="Chen D."/>
            <person name="Coyle M."/>
            <person name="Deiros D.R."/>
            <person name="Dinh H."/>
            <person name="Forbes L."/>
            <person name="Fowler G."/>
            <person name="Francisco L."/>
            <person name="Fu Q."/>
            <person name="Gubbala S."/>
            <person name="Hale W."/>
            <person name="Han Y."/>
            <person name="Hemphill L."/>
            <person name="Highlander S.K."/>
            <person name="Hirani K."/>
            <person name="Hogues M."/>
            <person name="Jackson L."/>
            <person name="Jakkamsetti A."/>
            <person name="Javaid M."/>
            <person name="Jiang H."/>
            <person name="Korchina V."/>
            <person name="Kovar C."/>
            <person name="Lara F."/>
            <person name="Lee S."/>
            <person name="Mata R."/>
            <person name="Mathew T."/>
            <person name="Moen C."/>
            <person name="Morales K."/>
            <person name="Munidasa M."/>
            <person name="Nazareth L."/>
            <person name="Ngo R."/>
            <person name="Nguyen L."/>
            <person name="Okwuonu G."/>
            <person name="Ongeri F."/>
            <person name="Patil S."/>
            <person name="Petrosino J."/>
            <person name="Pham C."/>
            <person name="Pham P."/>
            <person name="Pu L.-L."/>
            <person name="Puazo M."/>
            <person name="Raj R."/>
            <person name="Reid J."/>
            <person name="Rouhana J."/>
            <person name="Saada N."/>
            <person name="Shang Y."/>
            <person name="Simmons D."/>
            <person name="Thornton R."/>
            <person name="Warren J."/>
            <person name="Weissenberger G."/>
            <person name="Zhang J."/>
            <person name="Zhang L."/>
            <person name="Zhou C."/>
            <person name="Zhu D."/>
            <person name="Muzny D."/>
            <person name="Worley K."/>
            <person name="Gibbs R."/>
        </authorList>
    </citation>
    <scope>NUCLEOTIDE SEQUENCE [LARGE SCALE GENOMIC DNA]</scope>
    <source>
        <strain evidence="1 2">DSM 15436</strain>
    </source>
</reference>
<proteinExistence type="predicted"/>